<dbReference type="HOGENOM" id="CLU_1541044_0_0_1"/>
<dbReference type="EMBL" id="KN824290">
    <property type="protein sequence ID" value="KIM29063.1"/>
    <property type="molecule type" value="Genomic_DNA"/>
</dbReference>
<dbReference type="AlphaFoldDB" id="A0A0C2WSE5"/>
<evidence type="ECO:0000313" key="3">
    <source>
        <dbReference type="Proteomes" id="UP000054097"/>
    </source>
</evidence>
<proteinExistence type="predicted"/>
<evidence type="ECO:0000256" key="1">
    <source>
        <dbReference type="SAM" id="MobiDB-lite"/>
    </source>
</evidence>
<gene>
    <name evidence="2" type="ORF">M408DRAFT_127586</name>
</gene>
<reference evidence="2 3" key="1">
    <citation type="submission" date="2014-04" db="EMBL/GenBank/DDBJ databases">
        <authorList>
            <consortium name="DOE Joint Genome Institute"/>
            <person name="Kuo A."/>
            <person name="Zuccaro A."/>
            <person name="Kohler A."/>
            <person name="Nagy L.G."/>
            <person name="Floudas D."/>
            <person name="Copeland A."/>
            <person name="Barry K.W."/>
            <person name="Cichocki N."/>
            <person name="Veneault-Fourrey C."/>
            <person name="LaButti K."/>
            <person name="Lindquist E.A."/>
            <person name="Lipzen A."/>
            <person name="Lundell T."/>
            <person name="Morin E."/>
            <person name="Murat C."/>
            <person name="Sun H."/>
            <person name="Tunlid A."/>
            <person name="Henrissat B."/>
            <person name="Grigoriev I.V."/>
            <person name="Hibbett D.S."/>
            <person name="Martin F."/>
            <person name="Nordberg H.P."/>
            <person name="Cantor M.N."/>
            <person name="Hua S.X."/>
        </authorList>
    </citation>
    <scope>NUCLEOTIDE SEQUENCE [LARGE SCALE GENOMIC DNA]</scope>
    <source>
        <strain evidence="2 3">MAFF 305830</strain>
    </source>
</reference>
<name>A0A0C2WSE5_SERVB</name>
<evidence type="ECO:0000313" key="2">
    <source>
        <dbReference type="EMBL" id="KIM29063.1"/>
    </source>
</evidence>
<keyword evidence="3" id="KW-1185">Reference proteome</keyword>
<sequence>MSQYVTSPTAINSNEKTQYTVTINAADTFGAVQPVTPPPPPHTRPSESTITRPDGGYVPRGHQRKVDENGVWKIVKDPAQGRIAQDVYEDQGTFMEDRATVQIVTFYKTEERQAEWANQLKLPKDAGKLAATLKRKGDPNKTWRWIHCEGLHGPTMKTIAKETGMCPVSLVGRY</sequence>
<organism evidence="2 3">
    <name type="scientific">Serendipita vermifera MAFF 305830</name>
    <dbReference type="NCBI Taxonomy" id="933852"/>
    <lineage>
        <taxon>Eukaryota</taxon>
        <taxon>Fungi</taxon>
        <taxon>Dikarya</taxon>
        <taxon>Basidiomycota</taxon>
        <taxon>Agaricomycotina</taxon>
        <taxon>Agaricomycetes</taxon>
        <taxon>Sebacinales</taxon>
        <taxon>Serendipitaceae</taxon>
        <taxon>Serendipita</taxon>
    </lineage>
</organism>
<reference evidence="3" key="2">
    <citation type="submission" date="2015-01" db="EMBL/GenBank/DDBJ databases">
        <title>Evolutionary Origins and Diversification of the Mycorrhizal Mutualists.</title>
        <authorList>
            <consortium name="DOE Joint Genome Institute"/>
            <consortium name="Mycorrhizal Genomics Consortium"/>
            <person name="Kohler A."/>
            <person name="Kuo A."/>
            <person name="Nagy L.G."/>
            <person name="Floudas D."/>
            <person name="Copeland A."/>
            <person name="Barry K.W."/>
            <person name="Cichocki N."/>
            <person name="Veneault-Fourrey C."/>
            <person name="LaButti K."/>
            <person name="Lindquist E.A."/>
            <person name="Lipzen A."/>
            <person name="Lundell T."/>
            <person name="Morin E."/>
            <person name="Murat C."/>
            <person name="Riley R."/>
            <person name="Ohm R."/>
            <person name="Sun H."/>
            <person name="Tunlid A."/>
            <person name="Henrissat B."/>
            <person name="Grigoriev I.V."/>
            <person name="Hibbett D.S."/>
            <person name="Martin F."/>
        </authorList>
    </citation>
    <scope>NUCLEOTIDE SEQUENCE [LARGE SCALE GENOMIC DNA]</scope>
    <source>
        <strain evidence="3">MAFF 305830</strain>
    </source>
</reference>
<dbReference type="Proteomes" id="UP000054097">
    <property type="component" value="Unassembled WGS sequence"/>
</dbReference>
<protein>
    <submittedName>
        <fullName evidence="2">Uncharacterized protein</fullName>
    </submittedName>
</protein>
<feature type="region of interest" description="Disordered" evidence="1">
    <location>
        <begin position="34"/>
        <end position="58"/>
    </location>
</feature>
<accession>A0A0C2WSE5</accession>